<comment type="caution">
    <text evidence="3">The sequence shown here is derived from an EMBL/GenBank/DDBJ whole genome shotgun (WGS) entry which is preliminary data.</text>
</comment>
<organism evidence="3 4">
    <name type="scientific">Edaphochlamys debaryana</name>
    <dbReference type="NCBI Taxonomy" id="47281"/>
    <lineage>
        <taxon>Eukaryota</taxon>
        <taxon>Viridiplantae</taxon>
        <taxon>Chlorophyta</taxon>
        <taxon>core chlorophytes</taxon>
        <taxon>Chlorophyceae</taxon>
        <taxon>CS clade</taxon>
        <taxon>Chlamydomonadales</taxon>
        <taxon>Chlamydomonadales incertae sedis</taxon>
        <taxon>Edaphochlamys</taxon>
    </lineage>
</organism>
<gene>
    <name evidence="3" type="ORF">HYH03_005838</name>
</gene>
<evidence type="ECO:0000256" key="1">
    <source>
        <dbReference type="SAM" id="Coils"/>
    </source>
</evidence>
<feature type="compositionally biased region" description="Acidic residues" evidence="2">
    <location>
        <begin position="54"/>
        <end position="72"/>
    </location>
</feature>
<dbReference type="Proteomes" id="UP000612055">
    <property type="component" value="Unassembled WGS sequence"/>
</dbReference>
<accession>A0A836C103</accession>
<evidence type="ECO:0000313" key="4">
    <source>
        <dbReference type="Proteomes" id="UP000612055"/>
    </source>
</evidence>
<keyword evidence="4" id="KW-1185">Reference proteome</keyword>
<keyword evidence="1" id="KW-0175">Coiled coil</keyword>
<name>A0A836C103_9CHLO</name>
<dbReference type="OrthoDB" id="541134at2759"/>
<protein>
    <submittedName>
        <fullName evidence="3">Uncharacterized protein</fullName>
    </submittedName>
</protein>
<proteinExistence type="predicted"/>
<evidence type="ECO:0000313" key="3">
    <source>
        <dbReference type="EMBL" id="KAG2496240.1"/>
    </source>
</evidence>
<dbReference type="EMBL" id="JAEHOE010000020">
    <property type="protein sequence ID" value="KAG2496240.1"/>
    <property type="molecule type" value="Genomic_DNA"/>
</dbReference>
<feature type="region of interest" description="Disordered" evidence="2">
    <location>
        <begin position="53"/>
        <end position="102"/>
    </location>
</feature>
<feature type="coiled-coil region" evidence="1">
    <location>
        <begin position="142"/>
        <end position="169"/>
    </location>
</feature>
<sequence>MERFPGLTVHGFSCSNDASTLGSEAASDNIGSNHKLQTQRSLLSELLAIHACEEDQGLSDDDSNSDSEDDDACHEPEPVVRQESQGLGSEKSEPIRIPVSESFANQRAKDAYRRMMYQRQVEALHHQQQQQLAYQQQQQHLLRQQQMQVQQAQRAQLQLQQQLLAQQRQAQAGGAMGAQ</sequence>
<dbReference type="AlphaFoldDB" id="A0A836C103"/>
<evidence type="ECO:0000256" key="2">
    <source>
        <dbReference type="SAM" id="MobiDB-lite"/>
    </source>
</evidence>
<reference evidence="3" key="1">
    <citation type="journal article" date="2020" name="bioRxiv">
        <title>Comparative genomics of Chlamydomonas.</title>
        <authorList>
            <person name="Craig R.J."/>
            <person name="Hasan A.R."/>
            <person name="Ness R.W."/>
            <person name="Keightley P.D."/>
        </authorList>
    </citation>
    <scope>NUCLEOTIDE SEQUENCE</scope>
    <source>
        <strain evidence="3">CCAP 11/70</strain>
    </source>
</reference>